<feature type="region of interest" description="Disordered" evidence="1">
    <location>
        <begin position="321"/>
        <end position="444"/>
    </location>
</feature>
<dbReference type="Pfam" id="PF17863">
    <property type="entry name" value="AAA_lid_2"/>
    <property type="match status" value="1"/>
</dbReference>
<feature type="domain" description="VWFA" evidence="2">
    <location>
        <begin position="499"/>
        <end position="635"/>
    </location>
</feature>
<dbReference type="SMART" id="SM00382">
    <property type="entry name" value="AAA"/>
    <property type="match status" value="1"/>
</dbReference>
<dbReference type="InterPro" id="IPR003593">
    <property type="entry name" value="AAA+_ATPase"/>
</dbReference>
<evidence type="ECO:0000256" key="1">
    <source>
        <dbReference type="SAM" id="MobiDB-lite"/>
    </source>
</evidence>
<comment type="caution">
    <text evidence="3">The sequence shown here is derived from an EMBL/GenBank/DDBJ whole genome shotgun (WGS) entry which is preliminary data.</text>
</comment>
<dbReference type="InterPro" id="IPR027417">
    <property type="entry name" value="P-loop_NTPase"/>
</dbReference>
<dbReference type="GO" id="GO:0016887">
    <property type="term" value="F:ATP hydrolysis activity"/>
    <property type="evidence" value="ECO:0007669"/>
    <property type="project" value="InterPro"/>
</dbReference>
<organism evidence="3 4">
    <name type="scientific">Gordonia polyisoprenivorans</name>
    <dbReference type="NCBI Taxonomy" id="84595"/>
    <lineage>
        <taxon>Bacteria</taxon>
        <taxon>Bacillati</taxon>
        <taxon>Actinomycetota</taxon>
        <taxon>Actinomycetes</taxon>
        <taxon>Mycobacteriales</taxon>
        <taxon>Gordoniaceae</taxon>
        <taxon>Gordonia</taxon>
    </lineage>
</organism>
<dbReference type="SUPFAM" id="SSF52540">
    <property type="entry name" value="P-loop containing nucleoside triphosphate hydrolases"/>
    <property type="match status" value="1"/>
</dbReference>
<dbReference type="InterPro" id="IPR002035">
    <property type="entry name" value="VWF_A"/>
</dbReference>
<dbReference type="Gene3D" id="3.40.50.300">
    <property type="entry name" value="P-loop containing nucleotide triphosphate hydrolases"/>
    <property type="match status" value="1"/>
</dbReference>
<dbReference type="InterPro" id="IPR052989">
    <property type="entry name" value="Mg-chelatase_DI-like"/>
</dbReference>
<dbReference type="Proteomes" id="UP000563898">
    <property type="component" value="Unassembled WGS sequence"/>
</dbReference>
<dbReference type="RefSeq" id="WP_050955295.1">
    <property type="nucleotide sequence ID" value="NZ_JAAXPC010000007.1"/>
</dbReference>
<dbReference type="PANTHER" id="PTHR35023:SF1">
    <property type="entry name" value="MG-PROTOPORPHYRIN IX CHELATASE"/>
    <property type="match status" value="1"/>
</dbReference>
<dbReference type="GO" id="GO:0005524">
    <property type="term" value="F:ATP binding"/>
    <property type="evidence" value="ECO:0007669"/>
    <property type="project" value="InterPro"/>
</dbReference>
<accession>A0A846WPH1</accession>
<dbReference type="CDD" id="cd00009">
    <property type="entry name" value="AAA"/>
    <property type="match status" value="1"/>
</dbReference>
<dbReference type="Pfam" id="PF07728">
    <property type="entry name" value="AAA_5"/>
    <property type="match status" value="1"/>
</dbReference>
<dbReference type="InterPro" id="IPR011704">
    <property type="entry name" value="ATPase_dyneun-rel_AAA"/>
</dbReference>
<dbReference type="Gene3D" id="1.10.8.80">
    <property type="entry name" value="Magnesium chelatase subunit I, C-Terminal domain"/>
    <property type="match status" value="1"/>
</dbReference>
<sequence>MVSPESLVAADPSSGPVIRYPFTAVVGQERLKLALILSAVSPGIGGVLIRGEKGTAKSTIVRGLGPLIGEGRADSAVRVVELPIGATEDRVIGSLDLTRVLRDGQAEFTPGLLARADGGVLYIDEVNLLADHLVDVLLDAAASGRVTIERDGVSHTQSADFVLVGTMNPEEGELRPQLLDRFGLAVDVSAGRDVDERVEIVRRRMAFDADPTAFAAAYSDAEGELAQQISHARRLVDDVELPTAQLRRIAGICAHLQVDGLRGDIVVARTATAHAALRGASEVDAEDVRVAVELALPHRRRRNPFDESGLGDQELADALAAGDEAAGPDEPPEPPDGGGLDGAGPNADGPDGSTPDPGESSAPSDDSAPGDSGPDASAAGDSGPDGSAPGEPESDASGPPAPGPRPGGVFGAPTDSTTTPRMRRLTVDGIGDGEPGRRSAARSRRGYTVAATEFGAETPVHLFGTVLSAAGRGAEEDGRVRVRREDLRGAHRIGQESNLVVFVVDLSGSMTARRRLGVVSELCVDLLRDSYTRRDRVAVIVARGARAELVVPPTKSVDIAVRRLSSVRTGGRTPLAEGLLAAEDLIARGRHIEPQRRPLLVVLTDGRATAGPDAAARARAAAASIGRRGIDGVVVDCEQGMVRLGLAADLAAHLRADLIPMDELGVAALGRSVRPNTASAARIGPPAA</sequence>
<dbReference type="InterPro" id="IPR041628">
    <property type="entry name" value="ChlI/MoxR_AAA_lid"/>
</dbReference>
<dbReference type="SMART" id="SM00327">
    <property type="entry name" value="VWA"/>
    <property type="match status" value="1"/>
</dbReference>
<dbReference type="InterPro" id="IPR036465">
    <property type="entry name" value="vWFA_dom_sf"/>
</dbReference>
<dbReference type="Gene3D" id="3.40.50.410">
    <property type="entry name" value="von Willebrand factor, type A domain"/>
    <property type="match status" value="1"/>
</dbReference>
<gene>
    <name evidence="3" type="ORF">HGA05_13965</name>
</gene>
<name>A0A846WPH1_9ACTN</name>
<feature type="compositionally biased region" description="Low complexity" evidence="1">
    <location>
        <begin position="343"/>
        <end position="391"/>
    </location>
</feature>
<evidence type="ECO:0000313" key="3">
    <source>
        <dbReference type="EMBL" id="NKY02680.1"/>
    </source>
</evidence>
<evidence type="ECO:0000259" key="2">
    <source>
        <dbReference type="PROSITE" id="PS50234"/>
    </source>
</evidence>
<proteinExistence type="predicted"/>
<reference evidence="3 4" key="1">
    <citation type="submission" date="2020-04" db="EMBL/GenBank/DDBJ databases">
        <title>MicrobeNet Type strains.</title>
        <authorList>
            <person name="Nicholson A.C."/>
        </authorList>
    </citation>
    <scope>NUCLEOTIDE SEQUENCE [LARGE SCALE GENOMIC DNA]</scope>
    <source>
        <strain evidence="3 4">ATCC BAA-14</strain>
    </source>
</reference>
<dbReference type="PANTHER" id="PTHR35023">
    <property type="entry name" value="CHELATASE-RELATED"/>
    <property type="match status" value="1"/>
</dbReference>
<evidence type="ECO:0000313" key="4">
    <source>
        <dbReference type="Proteomes" id="UP000563898"/>
    </source>
</evidence>
<dbReference type="PROSITE" id="PS50234">
    <property type="entry name" value="VWFA"/>
    <property type="match status" value="1"/>
</dbReference>
<dbReference type="SUPFAM" id="SSF53300">
    <property type="entry name" value="vWA-like"/>
    <property type="match status" value="1"/>
</dbReference>
<dbReference type="EMBL" id="JAAXPC010000007">
    <property type="protein sequence ID" value="NKY02680.1"/>
    <property type="molecule type" value="Genomic_DNA"/>
</dbReference>
<dbReference type="Pfam" id="PF13519">
    <property type="entry name" value="VWA_2"/>
    <property type="match status" value="1"/>
</dbReference>
<dbReference type="AlphaFoldDB" id="A0A846WPH1"/>
<protein>
    <submittedName>
        <fullName evidence="3">VWA domain-containing protein</fullName>
    </submittedName>
</protein>